<dbReference type="EMBL" id="JAFBFH010000046">
    <property type="protein sequence ID" value="MBM7717394.1"/>
    <property type="molecule type" value="Genomic_DNA"/>
</dbReference>
<evidence type="ECO:0000259" key="3">
    <source>
        <dbReference type="Pfam" id="PF25166"/>
    </source>
</evidence>
<evidence type="ECO:0000259" key="2">
    <source>
        <dbReference type="Pfam" id="PF25164"/>
    </source>
</evidence>
<dbReference type="InterPro" id="IPR021176">
    <property type="entry name" value="Competence-induced_CoiA"/>
</dbReference>
<evidence type="ECO:0000259" key="1">
    <source>
        <dbReference type="Pfam" id="PF06054"/>
    </source>
</evidence>
<evidence type="ECO:0000313" key="5">
    <source>
        <dbReference type="Proteomes" id="UP000823485"/>
    </source>
</evidence>
<dbReference type="Proteomes" id="UP000823485">
    <property type="component" value="Unassembled WGS sequence"/>
</dbReference>
<gene>
    <name evidence="4" type="ORF">JOC94_004422</name>
</gene>
<evidence type="ECO:0000313" key="4">
    <source>
        <dbReference type="EMBL" id="MBM7717394.1"/>
    </source>
</evidence>
<feature type="domain" description="Competence protein CoiA nuclease-like" evidence="1">
    <location>
        <begin position="103"/>
        <end position="254"/>
    </location>
</feature>
<feature type="domain" description="Competence protein CoiA C-terminal" evidence="3">
    <location>
        <begin position="264"/>
        <end position="413"/>
    </location>
</feature>
<comment type="caution">
    <text evidence="4">The sequence shown here is derived from an EMBL/GenBank/DDBJ whole genome shotgun (WGS) entry which is preliminary data.</text>
</comment>
<protein>
    <submittedName>
        <fullName evidence="4">Competence CoiA-like predicted nuclease</fullName>
    </submittedName>
</protein>
<dbReference type="InterPro" id="IPR010330">
    <property type="entry name" value="CoiA_nuc"/>
</dbReference>
<dbReference type="Pfam" id="PF06054">
    <property type="entry name" value="CoiA_nuc"/>
    <property type="match status" value="1"/>
</dbReference>
<keyword evidence="5" id="KW-1185">Reference proteome</keyword>
<dbReference type="InterPro" id="IPR057253">
    <property type="entry name" value="CoiA-like_N"/>
</dbReference>
<dbReference type="InterPro" id="IPR057252">
    <property type="entry name" value="CoiA_C"/>
</dbReference>
<dbReference type="Pfam" id="PF25166">
    <property type="entry name" value="CoiA_C"/>
    <property type="match status" value="1"/>
</dbReference>
<feature type="domain" description="Competence protein CoiA-like N-terminal" evidence="2">
    <location>
        <begin position="54"/>
        <end position="97"/>
    </location>
</feature>
<accession>A0ABS2RDW4</accession>
<proteinExistence type="predicted"/>
<dbReference type="Pfam" id="PF25164">
    <property type="entry name" value="CoiA_N"/>
    <property type="match status" value="1"/>
</dbReference>
<name>A0ABS2RDW4_9BACI</name>
<reference evidence="4 5" key="1">
    <citation type="submission" date="2021-01" db="EMBL/GenBank/DDBJ databases">
        <title>Genomic Encyclopedia of Type Strains, Phase IV (KMG-IV): sequencing the most valuable type-strain genomes for metagenomic binning, comparative biology and taxonomic classification.</title>
        <authorList>
            <person name="Goeker M."/>
        </authorList>
    </citation>
    <scope>NUCLEOTIDE SEQUENCE [LARGE SCALE GENOMIC DNA]</scope>
    <source>
        <strain evidence="4 5">DSM 105453</strain>
    </source>
</reference>
<sequence length="448" mass="52827">MKVSNFHNHWTYAIMLNKWTPTFIRPFFKSKELKGSVNLFTAVNEKGMAVNLAEMERRHVGKLRNIRFYCPVCKEPLVLKAGSVRIPHFAHRIKSQCFTTEPESARHLQGKKDLFRFCLKNGYESTLEQYLPEIQQRPDVLAIRNGRRYAIEYQCTPISIRSIQQRSDRYLKIGITPIWIIGGYPFVKKLKNSVYELTDFYWSLTKRTGADITLIGYEPVDSTLFVLSNLAPFTSKKVFARLESIPLNNCRIPFYIQDQTASFPYLHWLKEKNKWIQQKVRYGTIVHGSFLKNVYKSGNNPFLLPAVCGLPVPYMESFASAPMIWQFYVWIDCLQKLPFGKKISLKYVLYKLGRRIDREDVLLRQLPFHDYRNWEKAVAFYLRLLVHLSYLRIAGEDLFVKRKMINSLKHTEDRTEEEYIFKVLIKSSYTNKINKKNKQCFLFGEQEK</sequence>
<organism evidence="4 5">
    <name type="scientific">Siminovitchia thermophila</name>
    <dbReference type="NCBI Taxonomy" id="1245522"/>
    <lineage>
        <taxon>Bacteria</taxon>
        <taxon>Bacillati</taxon>
        <taxon>Bacillota</taxon>
        <taxon>Bacilli</taxon>
        <taxon>Bacillales</taxon>
        <taxon>Bacillaceae</taxon>
        <taxon>Siminovitchia</taxon>
    </lineage>
</organism>
<dbReference type="PIRSF" id="PIRSF007487">
    <property type="entry name" value="Competence-induced_CoiA_bac"/>
    <property type="match status" value="1"/>
</dbReference>